<comment type="similarity">
    <text evidence="2 4">Belongs to the cytochrome P450 family.</text>
</comment>
<dbReference type="InterPro" id="IPR050121">
    <property type="entry name" value="Cytochrome_P450_monoxygenase"/>
</dbReference>
<dbReference type="GO" id="GO:0004497">
    <property type="term" value="F:monooxygenase activity"/>
    <property type="evidence" value="ECO:0007669"/>
    <property type="project" value="UniProtKB-KW"/>
</dbReference>
<sequence>MASLIWHMVTSGGDLDSFLWRSFQRYGDVVLLPFPGRPHYLLSNPDVIKHVLVDQGVTNYPKPAAPRGALFGEALTTSSGATWKRLRRMTQPAFLRGRLLSQVPRMVETLQRVLDQRWEPYLRSGAPMDVVREMSWVLISVMGQLVFSEEPPEDIREAVWDLTASSIAPRPLLAHLPFVPPSLMRWDHRRRHPRARSAVLRVNDFAWETVRRRMAQPAQQEDMLGVLIDERDDKGERLNERELHDEFVDLFVAGHSSAGIGIAWMWYCLAQHPEIASRTAATVERVLGGRTPTAEDLPGLQYVSQVFSETMRVHSVATDISRVAIKEDSIGGFDIPVGTSVTISPALMHRLPKYWRNPDAFDPEHFSDEQVQARPRFVYMAFSAGQRVCIGAMLASTIATLFAALVLQRYRLELVPGKKVVPSTGGTHYPKNLWMRVLAKPAASTP</sequence>
<reference evidence="6 7" key="1">
    <citation type="submission" date="2020-04" db="EMBL/GenBank/DDBJ databases">
        <title>Draft genome of Pyxidicoccus fallax type strain.</title>
        <authorList>
            <person name="Whitworth D.E."/>
        </authorList>
    </citation>
    <scope>NUCLEOTIDE SEQUENCE [LARGE SCALE GENOMIC DNA]</scope>
    <source>
        <strain evidence="6 7">DSM 14698</strain>
    </source>
</reference>
<dbReference type="SUPFAM" id="SSF48264">
    <property type="entry name" value="Cytochrome P450"/>
    <property type="match status" value="1"/>
</dbReference>
<dbReference type="PANTHER" id="PTHR24305:SF166">
    <property type="entry name" value="CYTOCHROME P450 12A4, MITOCHONDRIAL-RELATED"/>
    <property type="match status" value="1"/>
</dbReference>
<gene>
    <name evidence="6" type="ORF">HG543_38235</name>
</gene>
<evidence type="ECO:0000256" key="3">
    <source>
        <dbReference type="PIRSR" id="PIRSR602401-1"/>
    </source>
</evidence>
<keyword evidence="4" id="KW-0560">Oxidoreductase</keyword>
<evidence type="ECO:0000256" key="2">
    <source>
        <dbReference type="ARBA" id="ARBA00010617"/>
    </source>
</evidence>
<dbReference type="PROSITE" id="PS00086">
    <property type="entry name" value="CYTOCHROME_P450"/>
    <property type="match status" value="1"/>
</dbReference>
<dbReference type="Proteomes" id="UP000518300">
    <property type="component" value="Unassembled WGS sequence"/>
</dbReference>
<organism evidence="6 7">
    <name type="scientific">Pyxidicoccus fallax</name>
    <dbReference type="NCBI Taxonomy" id="394095"/>
    <lineage>
        <taxon>Bacteria</taxon>
        <taxon>Pseudomonadati</taxon>
        <taxon>Myxococcota</taxon>
        <taxon>Myxococcia</taxon>
        <taxon>Myxococcales</taxon>
        <taxon>Cystobacterineae</taxon>
        <taxon>Myxococcaceae</taxon>
        <taxon>Pyxidicoccus</taxon>
    </lineage>
</organism>
<keyword evidence="5" id="KW-0472">Membrane</keyword>
<keyword evidence="3 4" id="KW-0349">Heme</keyword>
<accession>A0A848LSP6</accession>
<dbReference type="GO" id="GO:0020037">
    <property type="term" value="F:heme binding"/>
    <property type="evidence" value="ECO:0007669"/>
    <property type="project" value="InterPro"/>
</dbReference>
<dbReference type="InterPro" id="IPR002401">
    <property type="entry name" value="Cyt_P450_E_grp-I"/>
</dbReference>
<comment type="caution">
    <text evidence="6">The sequence shown here is derived from an EMBL/GenBank/DDBJ whole genome shotgun (WGS) entry which is preliminary data.</text>
</comment>
<evidence type="ECO:0000256" key="4">
    <source>
        <dbReference type="RuleBase" id="RU000461"/>
    </source>
</evidence>
<dbReference type="Gene3D" id="1.10.630.10">
    <property type="entry name" value="Cytochrome P450"/>
    <property type="match status" value="1"/>
</dbReference>
<keyword evidence="3 4" id="KW-0479">Metal-binding</keyword>
<evidence type="ECO:0000256" key="1">
    <source>
        <dbReference type="ARBA" id="ARBA00001971"/>
    </source>
</evidence>
<dbReference type="Pfam" id="PF00067">
    <property type="entry name" value="p450"/>
    <property type="match status" value="1"/>
</dbReference>
<keyword evidence="4" id="KW-0503">Monooxygenase</keyword>
<dbReference type="GO" id="GO:0016705">
    <property type="term" value="F:oxidoreductase activity, acting on paired donors, with incorporation or reduction of molecular oxygen"/>
    <property type="evidence" value="ECO:0007669"/>
    <property type="project" value="InterPro"/>
</dbReference>
<keyword evidence="3 4" id="KW-0408">Iron</keyword>
<keyword evidence="5" id="KW-1133">Transmembrane helix</keyword>
<evidence type="ECO:0000313" key="6">
    <source>
        <dbReference type="EMBL" id="NMO20652.1"/>
    </source>
</evidence>
<dbReference type="InterPro" id="IPR036396">
    <property type="entry name" value="Cyt_P450_sf"/>
</dbReference>
<name>A0A848LSP6_9BACT</name>
<dbReference type="InterPro" id="IPR001128">
    <property type="entry name" value="Cyt_P450"/>
</dbReference>
<keyword evidence="5" id="KW-0812">Transmembrane</keyword>
<dbReference type="PRINTS" id="PR00463">
    <property type="entry name" value="EP450I"/>
</dbReference>
<dbReference type="AlphaFoldDB" id="A0A848LSP6"/>
<feature type="binding site" description="axial binding residue" evidence="3">
    <location>
        <position position="389"/>
    </location>
    <ligand>
        <name>heme</name>
        <dbReference type="ChEBI" id="CHEBI:30413"/>
    </ligand>
    <ligandPart>
        <name>Fe</name>
        <dbReference type="ChEBI" id="CHEBI:18248"/>
    </ligandPart>
</feature>
<protein>
    <submittedName>
        <fullName evidence="6">Cytochrome P450</fullName>
    </submittedName>
</protein>
<comment type="cofactor">
    <cofactor evidence="1 3">
        <name>heme</name>
        <dbReference type="ChEBI" id="CHEBI:30413"/>
    </cofactor>
</comment>
<keyword evidence="7" id="KW-1185">Reference proteome</keyword>
<dbReference type="PANTHER" id="PTHR24305">
    <property type="entry name" value="CYTOCHROME P450"/>
    <property type="match status" value="1"/>
</dbReference>
<proteinExistence type="inferred from homology"/>
<dbReference type="GO" id="GO:0005506">
    <property type="term" value="F:iron ion binding"/>
    <property type="evidence" value="ECO:0007669"/>
    <property type="project" value="InterPro"/>
</dbReference>
<dbReference type="InterPro" id="IPR017972">
    <property type="entry name" value="Cyt_P450_CS"/>
</dbReference>
<dbReference type="EMBL" id="JABBJJ010000260">
    <property type="protein sequence ID" value="NMO20652.1"/>
    <property type="molecule type" value="Genomic_DNA"/>
</dbReference>
<evidence type="ECO:0000313" key="7">
    <source>
        <dbReference type="Proteomes" id="UP000518300"/>
    </source>
</evidence>
<feature type="transmembrane region" description="Helical" evidence="5">
    <location>
        <begin position="390"/>
        <end position="407"/>
    </location>
</feature>
<evidence type="ECO:0000256" key="5">
    <source>
        <dbReference type="SAM" id="Phobius"/>
    </source>
</evidence>